<sequence>MKNLIGNGFLILGLVLLTLSMPTTALGSEAVSQPSHSATKLVGADLVGPNLLNNIGKNSINSSGNDQVIDTSEYKNHFIQNAIQFIRNMQSGDYYHALKLTSSDLQKRITEQWLEIYWNTYLQQINSGSFIGFSSAKVKGSNEVHTNVELGLKFEQATVPMIIRLDPSGNVDDLLATVQIGEVAEDPAYSDPDAFTEKEVVVGKGTFALPGTLSIPKGEGPFPVVVLVQGSGASDRDERAYALKPFRDLAHGLASKGIAVLRYNKRTFEHTLKTTADPNHTVDKETTDDAMLATHLLEKQQKIDDDQIFILGHSQGGMMVPQIINKDKRNNIEGAIVMAGPARTIQDVVLDQLDYLHSLGQMPLELYEFMKGQYELLNDPDFTGENPPEDFQLGQPMFWDSINDIKAAEMAREQTKPLLIIQGEEDYQVQADMEIPIWKKELSHRNNVEYRLYPKLNHFFTEGEEGMSAPEEYFIPENIPEYVIRDIAEWVKFNPQQLTSAADMKTLVERFEAEGEFTNHGAARALKVHLSAVSQFEEQGSAEKVVKHMKGFILLLNHQKKADLISQKAYNALKSDANQLIKKWQ</sequence>
<dbReference type="PANTHER" id="PTHR43265">
    <property type="entry name" value="ESTERASE ESTD"/>
    <property type="match status" value="1"/>
</dbReference>
<dbReference type="PROSITE" id="PS00708">
    <property type="entry name" value="PRO_ENDOPEP_SER"/>
    <property type="match status" value="1"/>
</dbReference>
<evidence type="ECO:0000313" key="5">
    <source>
        <dbReference type="Proteomes" id="UP000621492"/>
    </source>
</evidence>
<reference evidence="4" key="2">
    <citation type="submission" date="2020-09" db="EMBL/GenBank/DDBJ databases">
        <authorList>
            <person name="Sun Q."/>
            <person name="Zhou Y."/>
        </authorList>
    </citation>
    <scope>NUCLEOTIDE SEQUENCE</scope>
    <source>
        <strain evidence="4">CGMCC 1.15454</strain>
    </source>
</reference>
<dbReference type="InterPro" id="IPR053145">
    <property type="entry name" value="AB_hydrolase_Est10"/>
</dbReference>
<dbReference type="Proteomes" id="UP000621492">
    <property type="component" value="Unassembled WGS sequence"/>
</dbReference>
<dbReference type="InterPro" id="IPR054470">
    <property type="entry name" value="FIMAH_dom"/>
</dbReference>
<accession>A0A9W5TUG1</accession>
<feature type="domain" description="FIMAH" evidence="3">
    <location>
        <begin position="501"/>
        <end position="581"/>
    </location>
</feature>
<keyword evidence="1" id="KW-0378">Hydrolase</keyword>
<dbReference type="InterPro" id="IPR000073">
    <property type="entry name" value="AB_hydrolase_1"/>
</dbReference>
<evidence type="ECO:0000313" key="4">
    <source>
        <dbReference type="EMBL" id="GGB29962.1"/>
    </source>
</evidence>
<dbReference type="Pfam" id="PF22888">
    <property type="entry name" value="FIMAH"/>
    <property type="match status" value="1"/>
</dbReference>
<dbReference type="PANTHER" id="PTHR43265:SF1">
    <property type="entry name" value="ESTERASE ESTD"/>
    <property type="match status" value="1"/>
</dbReference>
<comment type="caution">
    <text evidence="4">The sequence shown here is derived from an EMBL/GenBank/DDBJ whole genome shotgun (WGS) entry which is preliminary data.</text>
</comment>
<dbReference type="GO" id="GO:0004252">
    <property type="term" value="F:serine-type endopeptidase activity"/>
    <property type="evidence" value="ECO:0007669"/>
    <property type="project" value="InterPro"/>
</dbReference>
<reference evidence="4" key="1">
    <citation type="journal article" date="2014" name="Int. J. Syst. Evol. Microbiol.">
        <title>Complete genome sequence of Corynebacterium casei LMG S-19264T (=DSM 44701T), isolated from a smear-ripened cheese.</title>
        <authorList>
            <consortium name="US DOE Joint Genome Institute (JGI-PGF)"/>
            <person name="Walter F."/>
            <person name="Albersmeier A."/>
            <person name="Kalinowski J."/>
            <person name="Ruckert C."/>
        </authorList>
    </citation>
    <scope>NUCLEOTIDE SEQUENCE</scope>
    <source>
        <strain evidence="4">CGMCC 1.15454</strain>
    </source>
</reference>
<dbReference type="GO" id="GO:0006508">
    <property type="term" value="P:proteolysis"/>
    <property type="evidence" value="ECO:0007669"/>
    <property type="project" value="InterPro"/>
</dbReference>
<evidence type="ECO:0000256" key="1">
    <source>
        <dbReference type="ARBA" id="ARBA00022801"/>
    </source>
</evidence>
<dbReference type="SUPFAM" id="SSF53474">
    <property type="entry name" value="alpha/beta-Hydrolases"/>
    <property type="match status" value="1"/>
</dbReference>
<name>A0A9W5TUG1_9BACI</name>
<gene>
    <name evidence="4" type="ORF">GCM10011409_04110</name>
</gene>
<keyword evidence="5" id="KW-1185">Reference proteome</keyword>
<dbReference type="GO" id="GO:0052689">
    <property type="term" value="F:carboxylic ester hydrolase activity"/>
    <property type="evidence" value="ECO:0007669"/>
    <property type="project" value="TreeGrafter"/>
</dbReference>
<dbReference type="AlphaFoldDB" id="A0A9W5TUG1"/>
<evidence type="ECO:0008006" key="6">
    <source>
        <dbReference type="Google" id="ProtNLM"/>
    </source>
</evidence>
<dbReference type="InterPro" id="IPR029058">
    <property type="entry name" value="AB_hydrolase_fold"/>
</dbReference>
<proteinExistence type="predicted"/>
<dbReference type="InterPro" id="IPR002471">
    <property type="entry name" value="Pept_S9_AS"/>
</dbReference>
<evidence type="ECO:0000259" key="3">
    <source>
        <dbReference type="Pfam" id="PF22888"/>
    </source>
</evidence>
<evidence type="ECO:0000259" key="2">
    <source>
        <dbReference type="Pfam" id="PF12697"/>
    </source>
</evidence>
<protein>
    <recommendedName>
        <fullName evidence="6">Hydrolase</fullName>
    </recommendedName>
</protein>
<feature type="domain" description="AB hydrolase-1" evidence="2">
    <location>
        <begin position="225"/>
        <end position="462"/>
    </location>
</feature>
<organism evidence="4 5">
    <name type="scientific">Lentibacillus populi</name>
    <dbReference type="NCBI Taxonomy" id="1827502"/>
    <lineage>
        <taxon>Bacteria</taxon>
        <taxon>Bacillati</taxon>
        <taxon>Bacillota</taxon>
        <taxon>Bacilli</taxon>
        <taxon>Bacillales</taxon>
        <taxon>Bacillaceae</taxon>
        <taxon>Lentibacillus</taxon>
    </lineage>
</organism>
<dbReference type="Gene3D" id="3.10.450.590">
    <property type="match status" value="1"/>
</dbReference>
<dbReference type="EMBL" id="BMJD01000002">
    <property type="protein sequence ID" value="GGB29962.1"/>
    <property type="molecule type" value="Genomic_DNA"/>
</dbReference>
<dbReference type="Pfam" id="PF12697">
    <property type="entry name" value="Abhydrolase_6"/>
    <property type="match status" value="1"/>
</dbReference>
<dbReference type="Gene3D" id="3.40.50.1820">
    <property type="entry name" value="alpha/beta hydrolase"/>
    <property type="match status" value="1"/>
</dbReference>